<name>A0A0F3NN65_9RICK</name>
<proteinExistence type="predicted"/>
<gene>
    <name evidence="2" type="ORF">NLO413_0578</name>
</gene>
<keyword evidence="1" id="KW-0812">Transmembrane</keyword>
<keyword evidence="1" id="KW-1133">Transmembrane helix</keyword>
<reference evidence="2 3" key="1">
    <citation type="submission" date="2015-02" db="EMBL/GenBank/DDBJ databases">
        <title>Genome Sequencing of Rickettsiales.</title>
        <authorList>
            <person name="Daugherty S.C."/>
            <person name="Su Q."/>
            <person name="Abolude K."/>
            <person name="Beier-Sexton M."/>
            <person name="Carlyon J.A."/>
            <person name="Carter R."/>
            <person name="Day N.P."/>
            <person name="Dumler S.J."/>
            <person name="Dyachenko V."/>
            <person name="Godinez A."/>
            <person name="Kurtti T.J."/>
            <person name="Lichay M."/>
            <person name="Mullins K.E."/>
            <person name="Ott S."/>
            <person name="Pappas-Brown V."/>
            <person name="Paris D.H."/>
            <person name="Patel P."/>
            <person name="Richards A.L."/>
            <person name="Sadzewicz L."/>
            <person name="Sears K."/>
            <person name="Seidman D."/>
            <person name="Sengamalay N."/>
            <person name="Stenos J."/>
            <person name="Tallon L.J."/>
            <person name="Vincent G."/>
            <person name="Fraser C.M."/>
            <person name="Munderloh U."/>
            <person name="Dunning-Hotopp J.C."/>
        </authorList>
    </citation>
    <scope>NUCLEOTIDE SEQUENCE [LARGE SCALE GENOMIC DNA]</scope>
    <source>
        <strain evidence="2 3">RAC413</strain>
    </source>
</reference>
<evidence type="ECO:0000256" key="1">
    <source>
        <dbReference type="SAM" id="Phobius"/>
    </source>
</evidence>
<sequence>MGGGVFEVWIGCIYWINHKMLWFILIKHRNEKKLFDVIVVLF</sequence>
<keyword evidence="1" id="KW-0472">Membrane</keyword>
<protein>
    <submittedName>
        <fullName evidence="2">Putative membrane protein</fullName>
    </submittedName>
</protein>
<evidence type="ECO:0000313" key="3">
    <source>
        <dbReference type="Proteomes" id="UP000033562"/>
    </source>
</evidence>
<dbReference type="Proteomes" id="UP000033562">
    <property type="component" value="Unassembled WGS sequence"/>
</dbReference>
<organism evidence="2 3">
    <name type="scientific">Candidatus Neoehrlichia procyonis str. RAC413</name>
    <dbReference type="NCBI Taxonomy" id="1359163"/>
    <lineage>
        <taxon>Bacteria</taxon>
        <taxon>Pseudomonadati</taxon>
        <taxon>Pseudomonadota</taxon>
        <taxon>Alphaproteobacteria</taxon>
        <taxon>Rickettsiales</taxon>
        <taxon>Anaplasmataceae</taxon>
        <taxon>Candidatus Neoehrlichia</taxon>
    </lineage>
</organism>
<dbReference type="EMBL" id="LANX01000001">
    <property type="protein sequence ID" value="KJV69201.1"/>
    <property type="molecule type" value="Genomic_DNA"/>
</dbReference>
<feature type="transmembrane region" description="Helical" evidence="1">
    <location>
        <begin position="6"/>
        <end position="25"/>
    </location>
</feature>
<comment type="caution">
    <text evidence="2">The sequence shown here is derived from an EMBL/GenBank/DDBJ whole genome shotgun (WGS) entry which is preliminary data.</text>
</comment>
<dbReference type="AlphaFoldDB" id="A0A0F3NN65"/>
<accession>A0A0F3NN65</accession>
<keyword evidence="3" id="KW-1185">Reference proteome</keyword>
<evidence type="ECO:0000313" key="2">
    <source>
        <dbReference type="EMBL" id="KJV69201.1"/>
    </source>
</evidence>